<proteinExistence type="predicted"/>
<keyword evidence="1" id="KW-0812">Transmembrane</keyword>
<feature type="transmembrane region" description="Helical" evidence="1">
    <location>
        <begin position="1469"/>
        <end position="1495"/>
    </location>
</feature>
<feature type="transmembrane region" description="Helical" evidence="1">
    <location>
        <begin position="101"/>
        <end position="119"/>
    </location>
</feature>
<organism evidence="2">
    <name type="scientific">mine drainage metagenome</name>
    <dbReference type="NCBI Taxonomy" id="410659"/>
    <lineage>
        <taxon>unclassified sequences</taxon>
        <taxon>metagenomes</taxon>
        <taxon>ecological metagenomes</taxon>
    </lineage>
</organism>
<dbReference type="EMBL" id="CABO01000034">
    <property type="protein sequence ID" value="CBI02278.1"/>
    <property type="molecule type" value="Genomic_DNA"/>
</dbReference>
<feature type="transmembrane region" description="Helical" evidence="1">
    <location>
        <begin position="399"/>
        <end position="416"/>
    </location>
</feature>
<feature type="transmembrane region" description="Helical" evidence="1">
    <location>
        <begin position="256"/>
        <end position="278"/>
    </location>
</feature>
<comment type="caution">
    <text evidence="2">The sequence shown here is derived from an EMBL/GenBank/DDBJ whole genome shotgun (WGS) entry which is preliminary data.</text>
</comment>
<feature type="transmembrane region" description="Helical" evidence="1">
    <location>
        <begin position="327"/>
        <end position="350"/>
    </location>
</feature>
<sequence length="1505" mass="164435">MVMRVRRIGIARIAYAAVPALAFFWLVRAWFAPGLIVGEDFRPTDWLAPSVLRASFPWPHLFDPTFLYGYSLQIRLPLYPLMFVGGALAHFGLPWSTIERVLILFPLAFAIVMVPYSFGLRFLRSAPAAAVMSLAFSLNSWSVGMLQRGHLPALLAYALLPLVLWQTLRLLRACSWGSALLLALIVTAQVNFDFRYALLSLLAGLPLFCTLMFRASAPRPWRRWLLGGTFFVAALALLNFYWWLPSLLAPPYVPTGFFKIAAVAGASGGVGLLGAIALHYPYYHHLEATNAFASSPPGFAFLTIGLLSMIGLVIGRRSMMGSAAMAIWIGGVILVAGMHGVFGTLVQTFYLHVPGIDTLGNLTKIFAALCFAGAFGLGRLVQRAIALFRLRTRGAQRRWWGAFVVVLVALGYLLTLHDAYNPLRYSVFGAYHRSANERAFALALQREPTGRVIYFPDLPEWLAASDRHPAMQAATLSSYPWPFGLAAIGANSSGYFEIWRSPAMHDALCTLGARYVAVEPDRFGDIYRTWQVAVERGEVVQFFSRLPWLRRLTLAPGASDRANEARFVVYRIERCHGVPPLLRTARLPIAVEAEPSLLGALSRESTGLPAASAIFGSVGQGAGFTQRLPNVAVSSVVLPANGRYFGTSPSRAVALLNDEYRAAQLEKKAARFYLFSGHSTSKKDRDGFIESIFSPRYGGVARLSVVALPVEVTNAPVFSRSGADLRGTIATTLLPRHYLIDPSQLRAYIVGEAPAPGLVALASNGRSFALVNPYPFAVDLDLRLPRILAIGIFPAPYDVLVNGVSERFLAEPSWLARLLPGPGTVLRGLHLPSGTSILTIERAPRDAASANVPLLVGSSMHLLGALTGPASTPVGLGVTLRRSMRGLLMRSDAMKTGSVPAIRMVRIVQGLDQPVADAPSIWLSYIAPSPALSLRLGIRLRGGGGDVTLLEPLPCGKERAKFDVASSLRAALKARDRTLLREHRSDPAWIRQWYQRPHARADDYRIRAIDLFVEQPPGRAVEASWTSIRALSIHLPIRHGNGPVQLIARHVDLSQARNARIIAVKNLIATVVKQTPHSLRVHLDAPASEPRSPEHVLPGDRVVMILNTGARIEGDVIGVQRAYIMLDAAGRPTAVRRDSVTMIERVFAGSARSFTIALQVPAMPPEDTLSFSLSEEGFRAPRISLLFQNEKSGATATLFPQGVPLGARDRALDHSWRHLRADWRSSPPEIVERPRVIGREIPLARTTEYQISLEQLVRRKLHGDPNERLVGARLKFSQLGGSAPPSKGMSVALSDLRFVRWGAPGQLPHSRILPPVVRIDGKNVRDIRWSVMHDAMAKSIVGSVTLRVHAGVHRLAVLPTGDYYPETATLRVGAAKLFTAPLRAARRLNASEVTAQVAGNGARLVEDTAPFNDAWQLALLPRGAQPSGDPLVDLLRFHGDFVPRSEHALVNGCCNAWWLPHARGRLLELFVPAAFARAALLAELLALIALIALGISSRLRKRVKS</sequence>
<reference evidence="2" key="1">
    <citation type="submission" date="2009-10" db="EMBL/GenBank/DDBJ databases">
        <title>Diversity of trophic interactions inside an arsenic-rich microbial ecosystem.</title>
        <authorList>
            <person name="Bertin P.N."/>
            <person name="Heinrich-Salmeron A."/>
            <person name="Pelletier E."/>
            <person name="Goulhen-Chollet F."/>
            <person name="Arsene-Ploetze F."/>
            <person name="Gallien S."/>
            <person name="Calteau A."/>
            <person name="Vallenet D."/>
            <person name="Casiot C."/>
            <person name="Chane-Woon-Ming B."/>
            <person name="Giloteaux L."/>
            <person name="Barakat M."/>
            <person name="Bonnefoy V."/>
            <person name="Bruneel O."/>
            <person name="Chandler M."/>
            <person name="Cleiss J."/>
            <person name="Duran R."/>
            <person name="Elbaz-Poulichet F."/>
            <person name="Fonknechten N."/>
            <person name="Lauga B."/>
            <person name="Mornico D."/>
            <person name="Ortet P."/>
            <person name="Schaeffer C."/>
            <person name="Siguier P."/>
            <person name="Alexander Thil Smith A."/>
            <person name="Van Dorsselaer A."/>
            <person name="Weissenbach J."/>
            <person name="Medigue C."/>
            <person name="Le Paslier D."/>
        </authorList>
    </citation>
    <scope>NUCLEOTIDE SEQUENCE</scope>
</reference>
<gene>
    <name evidence="2" type="ORF">CARN4_0985</name>
</gene>
<feature type="transmembrane region" description="Helical" evidence="1">
    <location>
        <begin position="362"/>
        <end position="378"/>
    </location>
</feature>
<feature type="transmembrane region" description="Helical" evidence="1">
    <location>
        <begin position="174"/>
        <end position="192"/>
    </location>
</feature>
<protein>
    <submittedName>
        <fullName evidence="2">Uncharacterized protein</fullName>
    </submittedName>
</protein>
<keyword evidence="1" id="KW-1133">Transmembrane helix</keyword>
<evidence type="ECO:0000256" key="1">
    <source>
        <dbReference type="SAM" id="Phobius"/>
    </source>
</evidence>
<feature type="transmembrane region" description="Helical" evidence="1">
    <location>
        <begin position="223"/>
        <end position="244"/>
    </location>
</feature>
<feature type="transmembrane region" description="Helical" evidence="1">
    <location>
        <begin position="12"/>
        <end position="31"/>
    </location>
</feature>
<keyword evidence="1" id="KW-0472">Membrane</keyword>
<evidence type="ECO:0000313" key="2">
    <source>
        <dbReference type="EMBL" id="CBI02278.1"/>
    </source>
</evidence>
<feature type="transmembrane region" description="Helical" evidence="1">
    <location>
        <begin position="298"/>
        <end position="315"/>
    </location>
</feature>
<accession>E6Q517</accession>
<feature type="transmembrane region" description="Helical" evidence="1">
    <location>
        <begin position="67"/>
        <end position="89"/>
    </location>
</feature>
<name>E6Q517_9ZZZZ</name>
<feature type="transmembrane region" description="Helical" evidence="1">
    <location>
        <begin position="151"/>
        <end position="168"/>
    </location>
</feature>